<comment type="caution">
    <text evidence="1">The sequence shown here is derived from an EMBL/GenBank/DDBJ whole genome shotgun (WGS) entry which is preliminary data.</text>
</comment>
<dbReference type="Proteomes" id="UP001431783">
    <property type="component" value="Unassembled WGS sequence"/>
</dbReference>
<sequence>MTGKRAATLQPTLTVTPSVISSAHDNHTAICTASNSTTYTAAPQPTPQTSSLVQQTRVNDALDNAAFHLVSPKQLMPE</sequence>
<name>A0AAW1UQA6_9CUCU</name>
<dbReference type="AlphaFoldDB" id="A0AAW1UQA6"/>
<accession>A0AAW1UQA6</accession>
<protein>
    <submittedName>
        <fullName evidence="1">Uncharacterized protein</fullName>
    </submittedName>
</protein>
<organism evidence="1 2">
    <name type="scientific">Henosepilachna vigintioctopunctata</name>
    <dbReference type="NCBI Taxonomy" id="420089"/>
    <lineage>
        <taxon>Eukaryota</taxon>
        <taxon>Metazoa</taxon>
        <taxon>Ecdysozoa</taxon>
        <taxon>Arthropoda</taxon>
        <taxon>Hexapoda</taxon>
        <taxon>Insecta</taxon>
        <taxon>Pterygota</taxon>
        <taxon>Neoptera</taxon>
        <taxon>Endopterygota</taxon>
        <taxon>Coleoptera</taxon>
        <taxon>Polyphaga</taxon>
        <taxon>Cucujiformia</taxon>
        <taxon>Coccinelloidea</taxon>
        <taxon>Coccinellidae</taxon>
        <taxon>Epilachninae</taxon>
        <taxon>Epilachnini</taxon>
        <taxon>Henosepilachna</taxon>
    </lineage>
</organism>
<evidence type="ECO:0000313" key="1">
    <source>
        <dbReference type="EMBL" id="KAK9882999.1"/>
    </source>
</evidence>
<proteinExistence type="predicted"/>
<dbReference type="EMBL" id="JARQZJ010000091">
    <property type="protein sequence ID" value="KAK9882999.1"/>
    <property type="molecule type" value="Genomic_DNA"/>
</dbReference>
<keyword evidence="2" id="KW-1185">Reference proteome</keyword>
<reference evidence="1 2" key="1">
    <citation type="submission" date="2023-03" db="EMBL/GenBank/DDBJ databases">
        <title>Genome insight into feeding habits of ladybird beetles.</title>
        <authorList>
            <person name="Li H.-S."/>
            <person name="Huang Y.-H."/>
            <person name="Pang H."/>
        </authorList>
    </citation>
    <scope>NUCLEOTIDE SEQUENCE [LARGE SCALE GENOMIC DNA]</scope>
    <source>
        <strain evidence="1">SYSU_2023b</strain>
        <tissue evidence="1">Whole body</tissue>
    </source>
</reference>
<gene>
    <name evidence="1" type="ORF">WA026_001213</name>
</gene>
<evidence type="ECO:0000313" key="2">
    <source>
        <dbReference type="Proteomes" id="UP001431783"/>
    </source>
</evidence>